<dbReference type="STRING" id="57577.A0A2K3NL34"/>
<reference evidence="3 4" key="1">
    <citation type="journal article" date="2014" name="Am. J. Bot.">
        <title>Genome assembly and annotation for red clover (Trifolium pratense; Fabaceae).</title>
        <authorList>
            <person name="Istvanek J."/>
            <person name="Jaros M."/>
            <person name="Krenek A."/>
            <person name="Repkova J."/>
        </authorList>
    </citation>
    <scope>NUCLEOTIDE SEQUENCE [LARGE SCALE GENOMIC DNA]</scope>
    <source>
        <strain evidence="4">cv. Tatra</strain>
        <tissue evidence="3">Young leaves</tissue>
    </source>
</reference>
<feature type="domain" description="Exocyst complex component Sec3 PIP2-binding N-terminal" evidence="2">
    <location>
        <begin position="50"/>
        <end position="148"/>
    </location>
</feature>
<dbReference type="EMBL" id="ASHM01000050">
    <property type="protein sequence ID" value="PNY03748.1"/>
    <property type="molecule type" value="Genomic_DNA"/>
</dbReference>
<comment type="caution">
    <text evidence="3">The sequence shown here is derived from an EMBL/GenBank/DDBJ whole genome shotgun (WGS) entry which is preliminary data.</text>
</comment>
<evidence type="ECO:0000259" key="2">
    <source>
        <dbReference type="SMART" id="SM01313"/>
    </source>
</evidence>
<dbReference type="Pfam" id="PF15277">
    <property type="entry name" value="Sec3-PIP2_bind"/>
    <property type="match status" value="1"/>
</dbReference>
<organism evidence="3 4">
    <name type="scientific">Trifolium pratense</name>
    <name type="common">Red clover</name>
    <dbReference type="NCBI Taxonomy" id="57577"/>
    <lineage>
        <taxon>Eukaryota</taxon>
        <taxon>Viridiplantae</taxon>
        <taxon>Streptophyta</taxon>
        <taxon>Embryophyta</taxon>
        <taxon>Tracheophyta</taxon>
        <taxon>Spermatophyta</taxon>
        <taxon>Magnoliopsida</taxon>
        <taxon>eudicotyledons</taxon>
        <taxon>Gunneridae</taxon>
        <taxon>Pentapetalae</taxon>
        <taxon>rosids</taxon>
        <taxon>fabids</taxon>
        <taxon>Fabales</taxon>
        <taxon>Fabaceae</taxon>
        <taxon>Papilionoideae</taxon>
        <taxon>50 kb inversion clade</taxon>
        <taxon>NPAAA clade</taxon>
        <taxon>Hologalegina</taxon>
        <taxon>IRL clade</taxon>
        <taxon>Trifolieae</taxon>
        <taxon>Trifolium</taxon>
    </lineage>
</organism>
<dbReference type="PANTHER" id="PTHR16092">
    <property type="entry name" value="SEC3/SYNTAXIN-RELATED"/>
    <property type="match status" value="1"/>
</dbReference>
<dbReference type="GO" id="GO:0000145">
    <property type="term" value="C:exocyst"/>
    <property type="evidence" value="ECO:0007669"/>
    <property type="project" value="InterPro"/>
</dbReference>
<dbReference type="Pfam" id="PF09763">
    <property type="entry name" value="Sec3_CC"/>
    <property type="match status" value="1"/>
</dbReference>
<feature type="coiled-coil region" evidence="1">
    <location>
        <begin position="190"/>
        <end position="250"/>
    </location>
</feature>
<dbReference type="GO" id="GO:0006893">
    <property type="term" value="P:Golgi to plasma membrane transport"/>
    <property type="evidence" value="ECO:0007669"/>
    <property type="project" value="TreeGrafter"/>
</dbReference>
<dbReference type="Proteomes" id="UP000236291">
    <property type="component" value="Unassembled WGS sequence"/>
</dbReference>
<dbReference type="GO" id="GO:0005886">
    <property type="term" value="C:plasma membrane"/>
    <property type="evidence" value="ECO:0007669"/>
    <property type="project" value="TreeGrafter"/>
</dbReference>
<reference evidence="3 4" key="2">
    <citation type="journal article" date="2017" name="Front. Plant Sci.">
        <title>Gene Classification and Mining of Molecular Markers Useful in Red Clover (Trifolium pratense) Breeding.</title>
        <authorList>
            <person name="Istvanek J."/>
            <person name="Dluhosova J."/>
            <person name="Dluhos P."/>
            <person name="Patkova L."/>
            <person name="Nedelnik J."/>
            <person name="Repkova J."/>
        </authorList>
    </citation>
    <scope>NUCLEOTIDE SEQUENCE [LARGE SCALE GENOMIC DNA]</scope>
    <source>
        <strain evidence="4">cv. Tatra</strain>
        <tissue evidence="3">Young leaves</tissue>
    </source>
</reference>
<name>A0A2K3NL34_TRIPR</name>
<dbReference type="ExpressionAtlas" id="A0A2K3NL34">
    <property type="expression patterns" value="baseline"/>
</dbReference>
<dbReference type="PANTHER" id="PTHR16092:SF35">
    <property type="entry name" value="EXOCYST COMPLEX COMPONENT SEC3B"/>
    <property type="match status" value="1"/>
</dbReference>
<dbReference type="SMART" id="SM01313">
    <property type="entry name" value="Sec3-PIP2_bind"/>
    <property type="match status" value="1"/>
</dbReference>
<dbReference type="InterPro" id="IPR028258">
    <property type="entry name" value="Sec3-PIP2_bind"/>
</dbReference>
<protein>
    <submittedName>
        <fullName evidence="3">Exocyst complex component sec3a-like protein</fullName>
    </submittedName>
</protein>
<evidence type="ECO:0000256" key="1">
    <source>
        <dbReference type="SAM" id="Coils"/>
    </source>
</evidence>
<dbReference type="GO" id="GO:0006887">
    <property type="term" value="P:exocytosis"/>
    <property type="evidence" value="ECO:0007669"/>
    <property type="project" value="InterPro"/>
</dbReference>
<accession>A0A2K3NL34</accession>
<dbReference type="GO" id="GO:0005546">
    <property type="term" value="F:phosphatidylinositol-4,5-bisphosphate binding"/>
    <property type="evidence" value="ECO:0007669"/>
    <property type="project" value="TreeGrafter"/>
</dbReference>
<dbReference type="AlphaFoldDB" id="A0A2K3NL34"/>
<keyword evidence="1" id="KW-0175">Coiled coil</keyword>
<sequence length="446" mass="49173">MAKSSADDAELRRACEAAIEGTKQKIVISIRTVKTHGTWGKAAKLGGGRQMAKPRVLAISTKAKTQRTKAFLRVLKYSNGGVLEPAKIYKLKHLSKVEVVTTDPSGCTFTLGFDNLRNHSVAPPQWTMRNIDDRNRLLLSILNICKDALGRLPKVVGIDVVEMALWAKENTPAVSTQNNQADGASVVSDVSEAELKVNVEKDLVSQAEEEDMEALLGNYITGISQAEAFSERLKRELQALEAANVHAILESEPLIDEVLKGLEAASNCVEDMDEWLGMFNVKLRHMREDIESDLDVENPAYTTWDHQDSLLFICLFSTLSESVLPRVIRSVPTQFNTSALPQPVHDLLSRKVIIVSMETTVVGVTQVLVIIQITGKPLLRCSISGLVLFILLTVAHTRGRDLHLQPPFFWPSFQGTNFFPQCSYSATSPLALPPLHGGRGHSYTSH</sequence>
<dbReference type="InterPro" id="IPR019160">
    <property type="entry name" value="Sec3_CC"/>
</dbReference>
<gene>
    <name evidence="3" type="ORF">L195_g000157</name>
</gene>
<evidence type="ECO:0000313" key="4">
    <source>
        <dbReference type="Proteomes" id="UP000236291"/>
    </source>
</evidence>
<evidence type="ECO:0000313" key="3">
    <source>
        <dbReference type="EMBL" id="PNY03748.1"/>
    </source>
</evidence>
<proteinExistence type="predicted"/>